<evidence type="ECO:0000313" key="2">
    <source>
        <dbReference type="Proteomes" id="UP000219546"/>
    </source>
</evidence>
<dbReference type="EMBL" id="OAOP01000008">
    <property type="protein sequence ID" value="SNX74110.1"/>
    <property type="molecule type" value="Genomic_DNA"/>
</dbReference>
<accession>A0A285D2R8</accession>
<reference evidence="1 2" key="1">
    <citation type="submission" date="2017-08" db="EMBL/GenBank/DDBJ databases">
        <authorList>
            <person name="de Groot N.N."/>
        </authorList>
    </citation>
    <scope>NUCLEOTIDE SEQUENCE [LARGE SCALE GENOMIC DNA]</scope>
    <source>
        <strain evidence="1 2">JC228</strain>
    </source>
</reference>
<sequence length="83" mass="10146">MQNKLLKWMIEGKIVEIIYESKQKQLTQRKIKILEIQDNQVKAYCYFRDQIRTFQIDQVLSAFPVYMERKHKHFSYSKKSKTS</sequence>
<organism evidence="1 2">
    <name type="scientific">Bacillus oleivorans</name>
    <dbReference type="NCBI Taxonomy" id="1448271"/>
    <lineage>
        <taxon>Bacteria</taxon>
        <taxon>Bacillati</taxon>
        <taxon>Bacillota</taxon>
        <taxon>Bacilli</taxon>
        <taxon>Bacillales</taxon>
        <taxon>Bacillaceae</taxon>
        <taxon>Bacillus</taxon>
    </lineage>
</organism>
<name>A0A285D2R8_9BACI</name>
<keyword evidence="2" id="KW-1185">Reference proteome</keyword>
<dbReference type="RefSeq" id="WP_097159791.1">
    <property type="nucleotide sequence ID" value="NZ_JBEPMQ010000008.1"/>
</dbReference>
<evidence type="ECO:0000313" key="1">
    <source>
        <dbReference type="EMBL" id="SNX74110.1"/>
    </source>
</evidence>
<proteinExistence type="predicted"/>
<evidence type="ECO:0008006" key="3">
    <source>
        <dbReference type="Google" id="ProtNLM"/>
    </source>
</evidence>
<dbReference type="Proteomes" id="UP000219546">
    <property type="component" value="Unassembled WGS sequence"/>
</dbReference>
<gene>
    <name evidence="1" type="ORF">SAMN05877753_108159</name>
</gene>
<protein>
    <recommendedName>
        <fullName evidence="3">WYL domain-containing protein</fullName>
    </recommendedName>
</protein>
<dbReference type="OrthoDB" id="2112405at2"/>
<dbReference type="AlphaFoldDB" id="A0A285D2R8"/>